<sequence length="171" mass="19342">MIPMSRRNSCVSDDSRNPRSRPASDQGHSHSHSHSHSQKSPHSKPRSPHPSYSKSSQKPTSSQTHNPSPLKMVTTTTTTSHRPGDDAWQYYLPDTNAREAELQKQGWTEPIVIDDDDLMFGGKSLSAWFEEERKAPSFPAEEERRGRQRVRSTNMRRAAVHKVPKTEEGAD</sequence>
<keyword evidence="2" id="KW-1185">Reference proteome</keyword>
<dbReference type="EMBL" id="MU393440">
    <property type="protein sequence ID" value="KAI4868171.1"/>
    <property type="molecule type" value="Genomic_DNA"/>
</dbReference>
<reference evidence="1 2" key="1">
    <citation type="journal article" date="2022" name="New Phytol.">
        <title>Ecological generalism drives hyperdiversity of secondary metabolite gene clusters in xylarialean endophytes.</title>
        <authorList>
            <person name="Franco M.E.E."/>
            <person name="Wisecaver J.H."/>
            <person name="Arnold A.E."/>
            <person name="Ju Y.M."/>
            <person name="Slot J.C."/>
            <person name="Ahrendt S."/>
            <person name="Moore L.P."/>
            <person name="Eastman K.E."/>
            <person name="Scott K."/>
            <person name="Konkel Z."/>
            <person name="Mondo S.J."/>
            <person name="Kuo A."/>
            <person name="Hayes R.D."/>
            <person name="Haridas S."/>
            <person name="Andreopoulos B."/>
            <person name="Riley R."/>
            <person name="LaButti K."/>
            <person name="Pangilinan J."/>
            <person name="Lipzen A."/>
            <person name="Amirebrahimi M."/>
            <person name="Yan J."/>
            <person name="Adam C."/>
            <person name="Keymanesh K."/>
            <person name="Ng V."/>
            <person name="Louie K."/>
            <person name="Northen T."/>
            <person name="Drula E."/>
            <person name="Henrissat B."/>
            <person name="Hsieh H.M."/>
            <person name="Youens-Clark K."/>
            <person name="Lutzoni F."/>
            <person name="Miadlikowska J."/>
            <person name="Eastwood D.C."/>
            <person name="Hamelin R.C."/>
            <person name="Grigoriev I.V."/>
            <person name="U'Ren J.M."/>
        </authorList>
    </citation>
    <scope>NUCLEOTIDE SEQUENCE [LARGE SCALE GENOMIC DNA]</scope>
    <source>
        <strain evidence="1 2">CBS 119005</strain>
    </source>
</reference>
<name>A0ACB9Z9D6_9PEZI</name>
<evidence type="ECO:0000313" key="1">
    <source>
        <dbReference type="EMBL" id="KAI4868171.1"/>
    </source>
</evidence>
<evidence type="ECO:0000313" key="2">
    <source>
        <dbReference type="Proteomes" id="UP001497700"/>
    </source>
</evidence>
<gene>
    <name evidence="1" type="ORF">F4820DRAFT_151473</name>
</gene>
<proteinExistence type="predicted"/>
<accession>A0ACB9Z9D6</accession>
<organism evidence="1 2">
    <name type="scientific">Hypoxylon rubiginosum</name>
    <dbReference type="NCBI Taxonomy" id="110542"/>
    <lineage>
        <taxon>Eukaryota</taxon>
        <taxon>Fungi</taxon>
        <taxon>Dikarya</taxon>
        <taxon>Ascomycota</taxon>
        <taxon>Pezizomycotina</taxon>
        <taxon>Sordariomycetes</taxon>
        <taxon>Xylariomycetidae</taxon>
        <taxon>Xylariales</taxon>
        <taxon>Hypoxylaceae</taxon>
        <taxon>Hypoxylon</taxon>
    </lineage>
</organism>
<dbReference type="Proteomes" id="UP001497700">
    <property type="component" value="Unassembled WGS sequence"/>
</dbReference>
<protein>
    <submittedName>
        <fullName evidence="1">Uncharacterized protein</fullName>
    </submittedName>
</protein>
<comment type="caution">
    <text evidence="1">The sequence shown here is derived from an EMBL/GenBank/DDBJ whole genome shotgun (WGS) entry which is preliminary data.</text>
</comment>